<evidence type="ECO:0000259" key="4">
    <source>
        <dbReference type="Pfam" id="PF17782"/>
    </source>
</evidence>
<dbReference type="GO" id="GO:0009294">
    <property type="term" value="P:DNA-mediated transformation"/>
    <property type="evidence" value="ECO:0007669"/>
    <property type="project" value="InterPro"/>
</dbReference>
<dbReference type="InterPro" id="IPR036388">
    <property type="entry name" value="WH-like_DNA-bd_sf"/>
</dbReference>
<dbReference type="Pfam" id="PF17782">
    <property type="entry name" value="WHD_DprA"/>
    <property type="match status" value="1"/>
</dbReference>
<protein>
    <submittedName>
        <fullName evidence="5">Uncharacterized protein</fullName>
    </submittedName>
</protein>
<dbReference type="PANTHER" id="PTHR43022:SF1">
    <property type="entry name" value="PROTEIN SMF"/>
    <property type="match status" value="1"/>
</dbReference>
<dbReference type="Gene3D" id="1.10.10.10">
    <property type="entry name" value="Winged helix-like DNA-binding domain superfamily/Winged helix DNA-binding domain"/>
    <property type="match status" value="1"/>
</dbReference>
<dbReference type="SUPFAM" id="SSF102405">
    <property type="entry name" value="MCP/YpsA-like"/>
    <property type="match status" value="1"/>
</dbReference>
<dbReference type="Gene3D" id="3.40.50.450">
    <property type="match status" value="1"/>
</dbReference>
<reference evidence="5" key="1">
    <citation type="journal article" date="2015" name="Nature">
        <title>Complex archaea that bridge the gap between prokaryotes and eukaryotes.</title>
        <authorList>
            <person name="Spang A."/>
            <person name="Saw J.H."/>
            <person name="Jorgensen S.L."/>
            <person name="Zaremba-Niedzwiedzka K."/>
            <person name="Martijn J."/>
            <person name="Lind A.E."/>
            <person name="van Eijk R."/>
            <person name="Schleper C."/>
            <person name="Guy L."/>
            <person name="Ettema T.J."/>
        </authorList>
    </citation>
    <scope>NUCLEOTIDE SEQUENCE</scope>
</reference>
<feature type="compositionally biased region" description="Polar residues" evidence="2">
    <location>
        <begin position="257"/>
        <end position="274"/>
    </location>
</feature>
<evidence type="ECO:0000313" key="5">
    <source>
        <dbReference type="EMBL" id="KKO08869.1"/>
    </source>
</evidence>
<name>A0A0F9YVJ7_9ZZZZ</name>
<dbReference type="NCBIfam" id="TIGR00732">
    <property type="entry name" value="dprA"/>
    <property type="match status" value="1"/>
</dbReference>
<dbReference type="Pfam" id="PF02481">
    <property type="entry name" value="DNA_processg_A"/>
    <property type="match status" value="1"/>
</dbReference>
<dbReference type="InterPro" id="IPR057666">
    <property type="entry name" value="DrpA_SLOG"/>
</dbReference>
<evidence type="ECO:0000256" key="2">
    <source>
        <dbReference type="SAM" id="MobiDB-lite"/>
    </source>
</evidence>
<gene>
    <name evidence="5" type="ORF">LCGC14_0039880</name>
</gene>
<organism evidence="5">
    <name type="scientific">marine sediment metagenome</name>
    <dbReference type="NCBI Taxonomy" id="412755"/>
    <lineage>
        <taxon>unclassified sequences</taxon>
        <taxon>metagenomes</taxon>
        <taxon>ecological metagenomes</taxon>
    </lineage>
</organism>
<dbReference type="InterPro" id="IPR041614">
    <property type="entry name" value="DprA_WH"/>
</dbReference>
<sequence>MNKEKVSAWLAQPGNHLVTVDDPGYPPLLREISDHPPFLFVRGDPAILARPMIAIVGSRNSTVYGREVAFRLGAELTHKGFVVCSGLAAGIDTEAHKAAVHSAAPTVAVLGNGLYDVYPPANRGLAGQIVAPGPAQGALISELALDAGPISSHFPSRNRIISGLSLGVCVVEATMRSGSLITARLALQQNREVFAVPGSVNSNRSRGCHELLRQGAVLVETADDILAHVESLYHGQLDLLAQRRPATPDTGARRRSVTTASDASDQTGRLTTPPAQDENPVLTCIGTDPINMDALVLRTGLTVSELSQQLLALELAGVIEKHGGRWVRLAACK</sequence>
<evidence type="ECO:0000256" key="1">
    <source>
        <dbReference type="ARBA" id="ARBA00006525"/>
    </source>
</evidence>
<accession>A0A0F9YVJ7</accession>
<comment type="caution">
    <text evidence="5">The sequence shown here is derived from an EMBL/GenBank/DDBJ whole genome shotgun (WGS) entry which is preliminary data.</text>
</comment>
<dbReference type="EMBL" id="LAZR01000008">
    <property type="protein sequence ID" value="KKO08869.1"/>
    <property type="molecule type" value="Genomic_DNA"/>
</dbReference>
<feature type="region of interest" description="Disordered" evidence="2">
    <location>
        <begin position="243"/>
        <end position="279"/>
    </location>
</feature>
<proteinExistence type="inferred from homology"/>
<feature type="domain" description="Smf/DprA SLOG" evidence="3">
    <location>
        <begin position="17"/>
        <end position="229"/>
    </location>
</feature>
<evidence type="ECO:0000259" key="3">
    <source>
        <dbReference type="Pfam" id="PF02481"/>
    </source>
</evidence>
<dbReference type="AlphaFoldDB" id="A0A0F9YVJ7"/>
<dbReference type="PANTHER" id="PTHR43022">
    <property type="entry name" value="PROTEIN SMF"/>
    <property type="match status" value="1"/>
</dbReference>
<comment type="similarity">
    <text evidence="1">Belongs to the DprA/Smf family.</text>
</comment>
<dbReference type="InterPro" id="IPR003488">
    <property type="entry name" value="DprA"/>
</dbReference>
<feature type="domain" description="DprA winged helix" evidence="4">
    <location>
        <begin position="270"/>
        <end position="324"/>
    </location>
</feature>